<proteinExistence type="predicted"/>
<keyword evidence="3" id="KW-1185">Reference proteome</keyword>
<name>A0A4Q4QYK1_9PLEO</name>
<sequence length="95" mass="11307">MVFHRAWCFVRARKIPYIWIDQECIYQENAEDKQRHLQVMDKIYKKSKWTVAVLSTEIPDTMLSALVLHSHYGDQEHPAKPRFENWPDGVVILPL</sequence>
<dbReference type="AlphaFoldDB" id="A0A4Q4QYK1"/>
<evidence type="ECO:0000313" key="3">
    <source>
        <dbReference type="Proteomes" id="UP000293823"/>
    </source>
</evidence>
<comment type="caution">
    <text evidence="2">The sequence shown here is derived from an EMBL/GenBank/DDBJ whole genome shotgun (WGS) entry which is preliminary data.</text>
</comment>
<protein>
    <recommendedName>
        <fullName evidence="1">Heterokaryon incompatibility domain-containing protein</fullName>
    </recommendedName>
</protein>
<dbReference type="PANTHER" id="PTHR33112:SF16">
    <property type="entry name" value="HETEROKARYON INCOMPATIBILITY DOMAIN-CONTAINING PROTEIN"/>
    <property type="match status" value="1"/>
</dbReference>
<dbReference type="EMBL" id="PEJP01000047">
    <property type="protein sequence ID" value="RYO48873.1"/>
    <property type="molecule type" value="Genomic_DNA"/>
</dbReference>
<organism evidence="2 3">
    <name type="scientific">Alternaria arborescens</name>
    <dbReference type="NCBI Taxonomy" id="156630"/>
    <lineage>
        <taxon>Eukaryota</taxon>
        <taxon>Fungi</taxon>
        <taxon>Dikarya</taxon>
        <taxon>Ascomycota</taxon>
        <taxon>Pezizomycotina</taxon>
        <taxon>Dothideomycetes</taxon>
        <taxon>Pleosporomycetidae</taxon>
        <taxon>Pleosporales</taxon>
        <taxon>Pleosporineae</taxon>
        <taxon>Pleosporaceae</taxon>
        <taxon>Alternaria</taxon>
        <taxon>Alternaria sect. Alternaria</taxon>
    </lineage>
</organism>
<dbReference type="Proteomes" id="UP000293823">
    <property type="component" value="Unassembled WGS sequence"/>
</dbReference>
<dbReference type="OrthoDB" id="3690947at2759"/>
<evidence type="ECO:0000313" key="2">
    <source>
        <dbReference type="EMBL" id="RYO48873.1"/>
    </source>
</evidence>
<evidence type="ECO:0000259" key="1">
    <source>
        <dbReference type="Pfam" id="PF06985"/>
    </source>
</evidence>
<gene>
    <name evidence="2" type="ORF">AA0113_g9895</name>
</gene>
<dbReference type="InterPro" id="IPR010730">
    <property type="entry name" value="HET"/>
</dbReference>
<reference evidence="3" key="1">
    <citation type="journal article" date="2019" name="bioRxiv">
        <title>Genomics, evolutionary history and diagnostics of the Alternaria alternata species group including apple and Asian pear pathotypes.</title>
        <authorList>
            <person name="Armitage A.D."/>
            <person name="Cockerton H.M."/>
            <person name="Sreenivasaprasad S."/>
            <person name="Woodhall J.W."/>
            <person name="Lane C.R."/>
            <person name="Harrison R.J."/>
            <person name="Clarkson J.P."/>
        </authorList>
    </citation>
    <scope>NUCLEOTIDE SEQUENCE [LARGE SCALE GENOMIC DNA]</scope>
    <source>
        <strain evidence="3">RGR 97.0016</strain>
    </source>
</reference>
<accession>A0A4Q4QYK1</accession>
<dbReference type="PANTHER" id="PTHR33112">
    <property type="entry name" value="DOMAIN PROTEIN, PUTATIVE-RELATED"/>
    <property type="match status" value="1"/>
</dbReference>
<feature type="domain" description="Heterokaryon incompatibility" evidence="1">
    <location>
        <begin position="3"/>
        <end position="75"/>
    </location>
</feature>
<dbReference type="Pfam" id="PF06985">
    <property type="entry name" value="HET"/>
    <property type="match status" value="1"/>
</dbReference>